<feature type="domain" description="Cadherin" evidence="4">
    <location>
        <begin position="219"/>
        <end position="302"/>
    </location>
</feature>
<dbReference type="InterPro" id="IPR001343">
    <property type="entry name" value="Hemolysn_Ca-bd"/>
</dbReference>
<dbReference type="GO" id="GO:0007156">
    <property type="term" value="P:homophilic cell adhesion via plasma membrane adhesion molecules"/>
    <property type="evidence" value="ECO:0007669"/>
    <property type="project" value="InterPro"/>
</dbReference>
<dbReference type="Pfam" id="PF00353">
    <property type="entry name" value="HemolysinCabind"/>
    <property type="match status" value="3"/>
</dbReference>
<proteinExistence type="predicted"/>
<feature type="non-terminal residue" evidence="6">
    <location>
        <position position="1"/>
    </location>
</feature>
<dbReference type="PROSITE" id="PS51820">
    <property type="entry name" value="PA14"/>
    <property type="match status" value="1"/>
</dbReference>
<dbReference type="GO" id="GO:0005576">
    <property type="term" value="C:extracellular region"/>
    <property type="evidence" value="ECO:0007669"/>
    <property type="project" value="UniProtKB-SubCell"/>
</dbReference>
<dbReference type="SUPFAM" id="SSF51120">
    <property type="entry name" value="beta-Roll"/>
    <property type="match status" value="2"/>
</dbReference>
<evidence type="ECO:0008006" key="8">
    <source>
        <dbReference type="Google" id="ProtNLM"/>
    </source>
</evidence>
<dbReference type="SUPFAM" id="SSF49313">
    <property type="entry name" value="Cadherin-like"/>
    <property type="match status" value="3"/>
</dbReference>
<feature type="region of interest" description="Disordered" evidence="3">
    <location>
        <begin position="1061"/>
        <end position="1085"/>
    </location>
</feature>
<keyword evidence="2" id="KW-0964">Secreted</keyword>
<dbReference type="PROSITE" id="PS50268">
    <property type="entry name" value="CADHERIN_2"/>
    <property type="match status" value="2"/>
</dbReference>
<feature type="domain" description="Cadherin" evidence="4">
    <location>
        <begin position="31"/>
        <end position="112"/>
    </location>
</feature>
<dbReference type="SUPFAM" id="SSF56988">
    <property type="entry name" value="Anthrax protective antigen"/>
    <property type="match status" value="1"/>
</dbReference>
<dbReference type="CDD" id="cd11304">
    <property type="entry name" value="Cadherin_repeat"/>
    <property type="match status" value="2"/>
</dbReference>
<dbReference type="EMBL" id="WXYQ01000001">
    <property type="protein sequence ID" value="NBG94709.1"/>
    <property type="molecule type" value="Genomic_DNA"/>
</dbReference>
<feature type="domain" description="PA14" evidence="5">
    <location>
        <begin position="398"/>
        <end position="545"/>
    </location>
</feature>
<dbReference type="SMART" id="SM00112">
    <property type="entry name" value="CA"/>
    <property type="match status" value="4"/>
</dbReference>
<dbReference type="InterPro" id="IPR041690">
    <property type="entry name" value="Cadherin_5"/>
</dbReference>
<evidence type="ECO:0000256" key="2">
    <source>
        <dbReference type="ARBA" id="ARBA00022525"/>
    </source>
</evidence>
<accession>A0A845Q8J8</accession>
<dbReference type="Gene3D" id="2.60.40.60">
    <property type="entry name" value="Cadherins"/>
    <property type="match status" value="4"/>
</dbReference>
<dbReference type="InterPro" id="IPR018511">
    <property type="entry name" value="Hemolysin-typ_Ca-bd_CS"/>
</dbReference>
<dbReference type="Pfam" id="PF17892">
    <property type="entry name" value="Cadherin_5"/>
    <property type="match status" value="1"/>
</dbReference>
<dbReference type="Proteomes" id="UP000470384">
    <property type="component" value="Unassembled WGS sequence"/>
</dbReference>
<dbReference type="PANTHER" id="PTHR38340:SF1">
    <property type="entry name" value="S-LAYER PROTEIN"/>
    <property type="match status" value="1"/>
</dbReference>
<dbReference type="InterPro" id="IPR037524">
    <property type="entry name" value="PA14/GLEYA"/>
</dbReference>
<dbReference type="Pfam" id="PF07691">
    <property type="entry name" value="PA14"/>
    <property type="match status" value="1"/>
</dbReference>
<feature type="region of interest" description="Disordered" evidence="3">
    <location>
        <begin position="1245"/>
        <end position="1271"/>
    </location>
</feature>
<sequence>TETFTISVDDENEVATDIALDNTSVAENAAGAVVGNLSTTDPDAGDTHTYAVSDDRFEVVDGQLKLKDGVSLDHEAADTISLDVTTTDAGGLSRTETFTISVDDENEVATDIALDNNSVAENAAGAVVGNLSTTDPDPGDSHTYAVSDDRFEVVDGQLKLKDGVSLDHESADTISLDVTTTDAGGLSRTETFTISVGDENEVATDIALDNTSIAENAAGAVVGNLSTTDPDAGDTHTYAVSDDRFEVVDGQLKLKDGVSLDHEAADTISLDVTTTDAGGLSRTETFTISVEDVNETIVVGNVDLGATNEDTSIVITRADLLANASDDNLGLAVVANVTVDASAGTIVDNGNGTWTFTPADDYSAADVNITFDVQDGPTTVQGTATIDVTADADAPSLSLSQGFTATYYSEDSHLGRLSDVDWDAAPAASETVTNIDYQNGRGSFWEGGDTDTFGVKVEGNITVDTGGDYTFYLGADDGAQLYIDGELVIDHDSLHSFSTQSATISLSDGPHVIEVRYFENTGDAGLKLEWDGPDTSGRQLVTATESADTITAPMDGFAALSIDAALSDTDGSESLALAVSGVPVGVTITDGTNSFTATAGNTEADVTGWDVDALQVVPQPGFTGSFDLTVTATATEASNADTASVSQVTTINVVSTNEAPTDITLDNASVMENAAGAVIGNLGVVDADAGDTHTYAVSDNRFEVVDGKLKLKDGVSLDHEAGATVSLDITTTDAAGATYTETFSIAVGDVDEVASAPTLSLGSTSRTVFSEDFEGWSGTAIDGSGDQVAAQNGWSSDASVEVRDEGEGGNGSRAGSIEHIELNNDPTDTYEDAPNIARSVDTVDGGTYTVTFDYAPRQGYDATVNRMEVVWDGQVVATISADGTNDGALNWQSHTLTLTGDGNPAEIEFRAAGTDVDYGRGMMLDNIKMAETLDGAASGTEDAAIDLPGISASLTDLDGSETLAVTISALPEGAVLTDGNNTFTATGGSTSVDVSNWDLDSVSVTPPSSFTGTMTLAVNATSTESEGGATSTVTAQLPVHVASAPASETLWSENFSGLSNGATADNGDTSWSTDTGLSDYGSSTDHGVQNEAYEFSQTTNTSDADQSVLVWRSEPIDVSGRTGLTLSFDLTATGGMESSGSHHDFFRAYAVVDGERTELLVQDGKDGMNGTESYSLTGIPEGDRVTIEFESKTTDSSEYYSLDNIALTADGDNNATYLGHAGTPDNWAPEDVIYASTSGTESGTHVDDLLIGGSGNNELNGNDGNDEIRGYSGNDTMHGGSGHDSMYGGDGDDTIRGNDGNDLLVGGDGADLLDGGTGHDVLLGGDGNDTLQAGSGNDILRGGAGNDSMDGGSGEDLFLFGMGDGSDTADGGTGWTDTIRLENADGTSLEASDWTISLDTGSISAQDDDSLDLSSDATGVITLSDGSEISFEGIERIEW</sequence>
<protein>
    <recommendedName>
        <fullName evidence="8">PA14 domain-containing protein</fullName>
    </recommendedName>
</protein>
<dbReference type="PANTHER" id="PTHR38340">
    <property type="entry name" value="S-LAYER PROTEIN"/>
    <property type="match status" value="1"/>
</dbReference>
<dbReference type="SMART" id="SM00758">
    <property type="entry name" value="PA14"/>
    <property type="match status" value="1"/>
</dbReference>
<evidence type="ECO:0000256" key="3">
    <source>
        <dbReference type="SAM" id="MobiDB-lite"/>
    </source>
</evidence>
<dbReference type="InterPro" id="IPR002126">
    <property type="entry name" value="Cadherin-like_dom"/>
</dbReference>
<comment type="subcellular location">
    <subcellularLocation>
        <location evidence="1">Secreted</location>
    </subcellularLocation>
</comment>
<dbReference type="PRINTS" id="PR00313">
    <property type="entry name" value="CABNDNGRPT"/>
</dbReference>
<dbReference type="Gene3D" id="3.90.182.10">
    <property type="entry name" value="Toxin - Anthrax Protective Antigen,domain 1"/>
    <property type="match status" value="1"/>
</dbReference>
<dbReference type="GO" id="GO:0005509">
    <property type="term" value="F:calcium ion binding"/>
    <property type="evidence" value="ECO:0007669"/>
    <property type="project" value="InterPro"/>
</dbReference>
<name>A0A845Q8J8_9HYPH</name>
<comment type="caution">
    <text evidence="6">The sequence shown here is derived from an EMBL/GenBank/DDBJ whole genome shotgun (WGS) entry which is preliminary data.</text>
</comment>
<dbReference type="InterPro" id="IPR050557">
    <property type="entry name" value="RTX_toxin/Mannuronan_C5-epim"/>
</dbReference>
<organism evidence="6 7">
    <name type="scientific">Pyruvatibacter mobilis</name>
    <dbReference type="NCBI Taxonomy" id="1712261"/>
    <lineage>
        <taxon>Bacteria</taxon>
        <taxon>Pseudomonadati</taxon>
        <taxon>Pseudomonadota</taxon>
        <taxon>Alphaproteobacteria</taxon>
        <taxon>Hyphomicrobiales</taxon>
        <taxon>Parvibaculaceae</taxon>
        <taxon>Pyruvatibacter</taxon>
    </lineage>
</organism>
<evidence type="ECO:0000313" key="6">
    <source>
        <dbReference type="EMBL" id="NBG94709.1"/>
    </source>
</evidence>
<dbReference type="InterPro" id="IPR011658">
    <property type="entry name" value="PA14_dom"/>
</dbReference>
<keyword evidence="7" id="KW-1185">Reference proteome</keyword>
<evidence type="ECO:0000259" key="4">
    <source>
        <dbReference type="PROSITE" id="PS50268"/>
    </source>
</evidence>
<feature type="region of interest" description="Disordered" evidence="3">
    <location>
        <begin position="797"/>
        <end position="817"/>
    </location>
</feature>
<dbReference type="Gene3D" id="2.150.10.10">
    <property type="entry name" value="Serralysin-like metalloprotease, C-terminal"/>
    <property type="match status" value="2"/>
</dbReference>
<gene>
    <name evidence="6" type="ORF">GTQ45_03080</name>
</gene>
<dbReference type="PROSITE" id="PS00330">
    <property type="entry name" value="HEMOLYSIN_CALCIUM"/>
    <property type="match status" value="1"/>
</dbReference>
<reference evidence="6 7" key="1">
    <citation type="journal article" date="2016" name="Int. J. Syst. Evol. Microbiol.">
        <title>Pyruvatibacter mobilis gen. nov., sp. nov., a marine bacterium from the culture broth of Picochlorum sp. 122.</title>
        <authorList>
            <person name="Wang G."/>
            <person name="Tang M."/>
            <person name="Wu H."/>
            <person name="Dai S."/>
            <person name="Li T."/>
            <person name="Chen C."/>
            <person name="He H."/>
            <person name="Fan J."/>
            <person name="Xiang W."/>
            <person name="Li X."/>
        </authorList>
    </citation>
    <scope>NUCLEOTIDE SEQUENCE [LARGE SCALE GENOMIC DNA]</scope>
    <source>
        <strain evidence="6 7">GYP-11</strain>
    </source>
</reference>
<dbReference type="GO" id="GO:0016020">
    <property type="term" value="C:membrane"/>
    <property type="evidence" value="ECO:0007669"/>
    <property type="project" value="InterPro"/>
</dbReference>
<dbReference type="InterPro" id="IPR011049">
    <property type="entry name" value="Serralysin-like_metalloprot_C"/>
</dbReference>
<evidence type="ECO:0000256" key="1">
    <source>
        <dbReference type="ARBA" id="ARBA00004613"/>
    </source>
</evidence>
<evidence type="ECO:0000313" key="7">
    <source>
        <dbReference type="Proteomes" id="UP000470384"/>
    </source>
</evidence>
<evidence type="ECO:0000259" key="5">
    <source>
        <dbReference type="PROSITE" id="PS51820"/>
    </source>
</evidence>
<dbReference type="RefSeq" id="WP_192928058.1">
    <property type="nucleotide sequence ID" value="NZ_WXYQ01000001.1"/>
</dbReference>
<dbReference type="InterPro" id="IPR015919">
    <property type="entry name" value="Cadherin-like_sf"/>
</dbReference>